<evidence type="ECO:0000313" key="4">
    <source>
        <dbReference type="RefSeq" id="XP_052747577.1"/>
    </source>
</evidence>
<reference evidence="3" key="1">
    <citation type="submission" date="2025-04" db="UniProtKB">
        <authorList>
            <consortium name="RefSeq"/>
        </authorList>
    </citation>
    <scope>IDENTIFICATION</scope>
</reference>
<dbReference type="OrthoDB" id="6914546at2759"/>
<keyword evidence="1" id="KW-0732">Signal</keyword>
<evidence type="ECO:0000313" key="3">
    <source>
        <dbReference type="RefSeq" id="XP_023948712.1"/>
    </source>
</evidence>
<dbReference type="AlphaFoldDB" id="A0A6J1NU78"/>
<proteinExistence type="predicted"/>
<dbReference type="Proteomes" id="UP001652582">
    <property type="component" value="Chromosome 4"/>
</dbReference>
<gene>
    <name evidence="3 4" type="primary">LOC112053507</name>
</gene>
<dbReference type="KEGG" id="bany:112053507"/>
<dbReference type="RefSeq" id="XP_052747577.1">
    <property type="nucleotide sequence ID" value="XM_052891617.1"/>
</dbReference>
<name>A0A6J1NU78_BICAN</name>
<feature type="signal peptide" evidence="1">
    <location>
        <begin position="1"/>
        <end position="15"/>
    </location>
</feature>
<feature type="chain" id="PRO_5027112368" evidence="1">
    <location>
        <begin position="16"/>
        <end position="227"/>
    </location>
</feature>
<protein>
    <submittedName>
        <fullName evidence="3 4">Uncharacterized protein LOC112053507</fullName>
    </submittedName>
</protein>
<sequence length="227" mass="25572">MFWFMLLLAAGAAHAQGLILPDYVQSREAYTHIRLYISENLPPQHTNDYDPKASKYYSFSILAGVTAAQAVANRTAPDYDPLLVLDHNVPLAWRNYNKIAQSAQALLNEASAKISMIEEMIDLCGPVSPQQCNAEVQAKVIQNPFAYQQPADLLLLLGTFSKELRSSEPVVDIVTQERSEIPFLINNVHDPKYKTLVEDLDNAYRKMREVQFRRYNPGGNKVSILFG</sequence>
<evidence type="ECO:0000313" key="2">
    <source>
        <dbReference type="Proteomes" id="UP001652582"/>
    </source>
</evidence>
<evidence type="ECO:0000256" key="1">
    <source>
        <dbReference type="SAM" id="SignalP"/>
    </source>
</evidence>
<accession>A0A6J1NU78</accession>
<organism evidence="2 3">
    <name type="scientific">Bicyclus anynana</name>
    <name type="common">Squinting bush brown butterfly</name>
    <dbReference type="NCBI Taxonomy" id="110368"/>
    <lineage>
        <taxon>Eukaryota</taxon>
        <taxon>Metazoa</taxon>
        <taxon>Ecdysozoa</taxon>
        <taxon>Arthropoda</taxon>
        <taxon>Hexapoda</taxon>
        <taxon>Insecta</taxon>
        <taxon>Pterygota</taxon>
        <taxon>Neoptera</taxon>
        <taxon>Endopterygota</taxon>
        <taxon>Lepidoptera</taxon>
        <taxon>Glossata</taxon>
        <taxon>Ditrysia</taxon>
        <taxon>Papilionoidea</taxon>
        <taxon>Nymphalidae</taxon>
        <taxon>Satyrinae</taxon>
        <taxon>Satyrini</taxon>
        <taxon>Mycalesina</taxon>
        <taxon>Bicyclus</taxon>
    </lineage>
</organism>
<dbReference type="RefSeq" id="XP_023948712.1">
    <property type="nucleotide sequence ID" value="XM_024092944.1"/>
</dbReference>
<dbReference type="GeneID" id="112053507"/>
<keyword evidence="2" id="KW-1185">Reference proteome</keyword>